<organism evidence="3 4">
    <name type="scientific">Azospira inquinata</name>
    <dbReference type="NCBI Taxonomy" id="2785627"/>
    <lineage>
        <taxon>Bacteria</taxon>
        <taxon>Pseudomonadati</taxon>
        <taxon>Pseudomonadota</taxon>
        <taxon>Betaproteobacteria</taxon>
        <taxon>Rhodocyclales</taxon>
        <taxon>Rhodocyclaceae</taxon>
        <taxon>Azospira</taxon>
    </lineage>
</organism>
<dbReference type="InterPro" id="IPR020011">
    <property type="entry name" value="FimV_C"/>
</dbReference>
<dbReference type="InterPro" id="IPR020012">
    <property type="entry name" value="LysM_FimV"/>
</dbReference>
<feature type="region of interest" description="Disordered" evidence="1">
    <location>
        <begin position="698"/>
        <end position="724"/>
    </location>
</feature>
<dbReference type="KEGG" id="aiq:Azoinq_11855"/>
<feature type="domain" description="LysM" evidence="2">
    <location>
        <begin position="182"/>
        <end position="237"/>
    </location>
</feature>
<dbReference type="NCBIfam" id="TIGR03505">
    <property type="entry name" value="FimV_core"/>
    <property type="match status" value="1"/>
</dbReference>
<feature type="compositionally biased region" description="Basic and acidic residues" evidence="1">
    <location>
        <begin position="307"/>
        <end position="316"/>
    </location>
</feature>
<dbReference type="InterPro" id="IPR018392">
    <property type="entry name" value="LysM"/>
</dbReference>
<feature type="region of interest" description="Disordered" evidence="1">
    <location>
        <begin position="148"/>
        <end position="188"/>
    </location>
</feature>
<dbReference type="PROSITE" id="PS51782">
    <property type="entry name" value="LYSM"/>
    <property type="match status" value="1"/>
</dbReference>
<feature type="compositionally biased region" description="Pro residues" evidence="1">
    <location>
        <begin position="379"/>
        <end position="397"/>
    </location>
</feature>
<feature type="compositionally biased region" description="Acidic residues" evidence="1">
    <location>
        <begin position="908"/>
        <end position="917"/>
    </location>
</feature>
<sequence length="972" mass="100651">MPFAANAAGLGKITVLSGLGQPLRAEVEVSATKAELEKMTARLASRESFQDAGLEYTTSLSGLHFALDKKNDGRAVIRITSDHTINDPFMDMLVEVNWSSGRLTREYTFLLDPPEVGAKAATQVATVEARSPARVTRTEAPVAMTAPAKVQVHTRNKPRVAEEGSAAPAPAPAPAPEASAAASHKVKRGETLHQIAAQTQPEGVSLEQMLVGLYQANKGAFEGGNMNRLKAGRILSVPEKGALTQVSPAEAKKIVLAQSSNWNAYRRKLAAAATQAPARDENTSQSAGGKVSAKVDDKAAPANQNKDQVRLSKTDSHGAGAAGAKPGVEDKVAANKALMDANERIAALEKNVSELKKLLEMKNQNLADLQKQASAKPQAPTPAPAPAKPAEPAPAPKPQADAAVKPSTAVPETSTEAAKPEASVPPEAAKPATPPKPVTPPKPKAPPPPPPEEPSLVDDLLDNPLVLGGAGAVVLGLGAIAVLRRRRAKSDGESVSLAPDSAADSSLSQPSLGANSVFKSTGGQSVDTSNTPATDFSQAGPGTIDTDEVDPVAEADVYMAYGRDAQAEEILLEAMQKDPKRFAIHLKLLEIYANRKAVKQFETLASELYAQSGGAGAEWEKAAAMGLKLDPSNPLYGGKAPETPALAVPPVADDFQALAPEVPATPEADLADTAIRPADAGTPAPAADEAPVSLDFDLGLDSLNEPAPAEAETASPAAAGPVTQAPVDLDNGLDFNLDLGAPEVPTDEAAAEPEVDLPNALDFQLPPPVEAVPEAPAVPELPVEAPAGVEEAAPAPASPVLDFDLDTPVAAPADEALPPLEEKIDLTLPEGPEGEEEVPLGDETLVAGTNAPAFDLSGIDLDLDKNPDDTLVLPELGADLTQAPTPEAEAPAPAPEAAVPEAPGPETGAEEEGEAEGEDPHYQEVATKLDLAKAYEEMGDKEGARELLQEVLSEGNEEQQQKAQELMTLVSA</sequence>
<feature type="region of interest" description="Disordered" evidence="1">
    <location>
        <begin position="370"/>
        <end position="462"/>
    </location>
</feature>
<evidence type="ECO:0000313" key="3">
    <source>
        <dbReference type="EMBL" id="QWT48538.1"/>
    </source>
</evidence>
<dbReference type="CDD" id="cd00118">
    <property type="entry name" value="LysM"/>
    <property type="match status" value="1"/>
</dbReference>
<dbReference type="Proteomes" id="UP000683428">
    <property type="component" value="Chromosome"/>
</dbReference>
<dbReference type="Pfam" id="PF25800">
    <property type="entry name" value="FimV_N"/>
    <property type="match status" value="1"/>
</dbReference>
<name>A0A975SLH6_9RHOO</name>
<keyword evidence="4" id="KW-1185">Reference proteome</keyword>
<dbReference type="RefSeq" id="WP_216128820.1">
    <property type="nucleotide sequence ID" value="NZ_CP064782.1"/>
</dbReference>
<feature type="region of interest" description="Disordered" evidence="1">
    <location>
        <begin position="487"/>
        <end position="547"/>
    </location>
</feature>
<feature type="compositionally biased region" description="Low complexity" evidence="1">
    <location>
        <begin position="883"/>
        <end position="907"/>
    </location>
</feature>
<evidence type="ECO:0000259" key="2">
    <source>
        <dbReference type="PROSITE" id="PS51782"/>
    </source>
</evidence>
<gene>
    <name evidence="3" type="ORF">Azoinq_11855</name>
</gene>
<feature type="compositionally biased region" description="Pro residues" evidence="1">
    <location>
        <begin position="432"/>
        <end position="453"/>
    </location>
</feature>
<dbReference type="AlphaFoldDB" id="A0A975SLH6"/>
<feature type="region of interest" description="Disordered" evidence="1">
    <location>
        <begin position="274"/>
        <end position="327"/>
    </location>
</feature>
<accession>A0A975SLH6</accession>
<protein>
    <submittedName>
        <fullName evidence="3">Pilus assembly protein</fullName>
    </submittedName>
</protein>
<feature type="compositionally biased region" description="Low complexity" evidence="1">
    <location>
        <begin position="705"/>
        <end position="719"/>
    </location>
</feature>
<dbReference type="InterPro" id="IPR057840">
    <property type="entry name" value="FimV_N"/>
</dbReference>
<dbReference type="EMBL" id="CP064782">
    <property type="protein sequence ID" value="QWT48538.1"/>
    <property type="molecule type" value="Genomic_DNA"/>
</dbReference>
<proteinExistence type="predicted"/>
<feature type="compositionally biased region" description="Low complexity" evidence="1">
    <location>
        <begin position="494"/>
        <end position="512"/>
    </location>
</feature>
<feature type="region of interest" description="Disordered" evidence="1">
    <location>
        <begin position="953"/>
        <end position="972"/>
    </location>
</feature>
<feature type="region of interest" description="Disordered" evidence="1">
    <location>
        <begin position="879"/>
        <end position="922"/>
    </location>
</feature>
<evidence type="ECO:0000256" key="1">
    <source>
        <dbReference type="SAM" id="MobiDB-lite"/>
    </source>
</evidence>
<evidence type="ECO:0000313" key="4">
    <source>
        <dbReference type="Proteomes" id="UP000683428"/>
    </source>
</evidence>
<reference evidence="3" key="1">
    <citation type="submission" date="2020-11" db="EMBL/GenBank/DDBJ databases">
        <title>Azospira inquinata sp. nov.</title>
        <authorList>
            <person name="Moe W.M."/>
            <person name="Mikes M.C."/>
        </authorList>
    </citation>
    <scope>NUCLEOTIDE SEQUENCE</scope>
    <source>
        <strain evidence="3">Azo-3</strain>
    </source>
</reference>
<feature type="compositionally biased region" description="Polar residues" evidence="1">
    <location>
        <begin position="513"/>
        <end position="537"/>
    </location>
</feature>
<dbReference type="NCBIfam" id="TIGR03504">
    <property type="entry name" value="FimV_Cterm"/>
    <property type="match status" value="1"/>
</dbReference>